<accession>A0A382MMN6</accession>
<name>A0A382MMN6_9ZZZZ</name>
<gene>
    <name evidence="1" type="ORF">METZ01_LOCUS301425</name>
</gene>
<proteinExistence type="predicted"/>
<dbReference type="AlphaFoldDB" id="A0A382MMN6"/>
<organism evidence="1">
    <name type="scientific">marine metagenome</name>
    <dbReference type="NCBI Taxonomy" id="408172"/>
    <lineage>
        <taxon>unclassified sequences</taxon>
        <taxon>metagenomes</taxon>
        <taxon>ecological metagenomes</taxon>
    </lineage>
</organism>
<reference evidence="1" key="1">
    <citation type="submission" date="2018-05" db="EMBL/GenBank/DDBJ databases">
        <authorList>
            <person name="Lanie J.A."/>
            <person name="Ng W.-L."/>
            <person name="Kazmierczak K.M."/>
            <person name="Andrzejewski T.M."/>
            <person name="Davidsen T.M."/>
            <person name="Wayne K.J."/>
            <person name="Tettelin H."/>
            <person name="Glass J.I."/>
            <person name="Rusch D."/>
            <person name="Podicherti R."/>
            <person name="Tsui H.-C.T."/>
            <person name="Winkler M.E."/>
        </authorList>
    </citation>
    <scope>NUCLEOTIDE SEQUENCE</scope>
</reference>
<sequence length="57" mass="6028">MGASSHPPIRRRVLVAGPTTGALLPLNPLGRLTQYVLAVCCVSVRHHPGSKPLESES</sequence>
<dbReference type="EMBL" id="UINC01093834">
    <property type="protein sequence ID" value="SVC48571.1"/>
    <property type="molecule type" value="Genomic_DNA"/>
</dbReference>
<protein>
    <submittedName>
        <fullName evidence="1">Uncharacterized protein</fullName>
    </submittedName>
</protein>
<evidence type="ECO:0000313" key="1">
    <source>
        <dbReference type="EMBL" id="SVC48571.1"/>
    </source>
</evidence>